<proteinExistence type="inferred from homology"/>
<name>A0A845QG35_9FIRM</name>
<evidence type="ECO:0000256" key="9">
    <source>
        <dbReference type="HAMAP-Rule" id="MF_00417"/>
    </source>
</evidence>
<dbReference type="SUPFAM" id="SSF53182">
    <property type="entry name" value="Pyrrolidone carboxyl peptidase (pyroglutamate aminopeptidase)"/>
    <property type="match status" value="1"/>
</dbReference>
<evidence type="ECO:0000256" key="7">
    <source>
        <dbReference type="ARBA" id="ARBA00022801"/>
    </source>
</evidence>
<dbReference type="InterPro" id="IPR016125">
    <property type="entry name" value="Peptidase_C15-like"/>
</dbReference>
<dbReference type="GO" id="GO:0016920">
    <property type="term" value="F:pyroglutamyl-peptidase activity"/>
    <property type="evidence" value="ECO:0007669"/>
    <property type="project" value="UniProtKB-UniRule"/>
</dbReference>
<dbReference type="PROSITE" id="PS01334">
    <property type="entry name" value="PYRASE_CYS"/>
    <property type="match status" value="1"/>
</dbReference>
<comment type="function">
    <text evidence="2 9">Removes 5-oxoproline from various penultimate amino acid residues except L-proline.</text>
</comment>
<dbReference type="InterPro" id="IPR000816">
    <property type="entry name" value="Peptidase_C15"/>
</dbReference>
<evidence type="ECO:0000256" key="6">
    <source>
        <dbReference type="ARBA" id="ARBA00022670"/>
    </source>
</evidence>
<feature type="active site" evidence="9 10">
    <location>
        <position position="141"/>
    </location>
</feature>
<comment type="similarity">
    <text evidence="4 9">Belongs to the peptidase C15 family.</text>
</comment>
<dbReference type="Pfam" id="PF01470">
    <property type="entry name" value="Peptidase_C15"/>
    <property type="match status" value="1"/>
</dbReference>
<evidence type="ECO:0000256" key="3">
    <source>
        <dbReference type="ARBA" id="ARBA00004496"/>
    </source>
</evidence>
<dbReference type="NCBIfam" id="TIGR00504">
    <property type="entry name" value="pyro_pdase"/>
    <property type="match status" value="1"/>
</dbReference>
<sequence length="212" mass="22627">MKVLVTGFETFGGENTNPSWQAVHRLPDVISGAEIIKAEIPVVFEKAGLVLAQSVKAHNPDIVLCVGQAGGADALEVERIGINLIDARIPDNDGNQPIDIPIHEDGAAAYFVTLPIKAMVERIRQAGIPANLSYSAGSYVCNTLLYEALHLAEQSYPQMKAGFIHVPFIPEQVADKEDTPSMALSDITKGLQAAIEAAVCGNEIHVSMGTLQ</sequence>
<evidence type="ECO:0000256" key="2">
    <source>
        <dbReference type="ARBA" id="ARBA00002280"/>
    </source>
</evidence>
<dbReference type="PRINTS" id="PR00706">
    <property type="entry name" value="PYROGLUPTASE"/>
</dbReference>
<comment type="subcellular location">
    <subcellularLocation>
        <location evidence="3 9">Cytoplasm</location>
    </subcellularLocation>
</comment>
<dbReference type="PIRSF" id="PIRSF015592">
    <property type="entry name" value="Prld-crbxl_pptds"/>
    <property type="match status" value="1"/>
</dbReference>
<evidence type="ECO:0000313" key="11">
    <source>
        <dbReference type="EMBL" id="NBH60266.1"/>
    </source>
</evidence>
<dbReference type="GO" id="GO:0006508">
    <property type="term" value="P:proteolysis"/>
    <property type="evidence" value="ECO:0007669"/>
    <property type="project" value="UniProtKB-KW"/>
</dbReference>
<evidence type="ECO:0000256" key="4">
    <source>
        <dbReference type="ARBA" id="ARBA00006641"/>
    </source>
</evidence>
<gene>
    <name evidence="9 11" type="primary">pcp</name>
    <name evidence="11" type="ORF">D0435_01080</name>
</gene>
<dbReference type="InterPro" id="IPR036440">
    <property type="entry name" value="Peptidase_C15-like_sf"/>
</dbReference>
<dbReference type="EMBL" id="QXWK01000001">
    <property type="protein sequence ID" value="NBH60266.1"/>
    <property type="molecule type" value="Genomic_DNA"/>
</dbReference>
<dbReference type="RefSeq" id="WP_160200562.1">
    <property type="nucleotide sequence ID" value="NZ_QXWK01000001.1"/>
</dbReference>
<feature type="active site" evidence="9">
    <location>
        <position position="165"/>
    </location>
</feature>
<comment type="caution">
    <text evidence="11">The sequence shown here is derived from an EMBL/GenBank/DDBJ whole genome shotgun (WGS) entry which is preliminary data.</text>
</comment>
<dbReference type="PANTHER" id="PTHR23402">
    <property type="entry name" value="PROTEASE FAMILY C15 PYROGLUTAMYL-PEPTIDASE I-RELATED"/>
    <property type="match status" value="1"/>
</dbReference>
<keyword evidence="8 9" id="KW-0788">Thiol protease</keyword>
<dbReference type="PANTHER" id="PTHR23402:SF1">
    <property type="entry name" value="PYROGLUTAMYL-PEPTIDASE I"/>
    <property type="match status" value="1"/>
</dbReference>
<protein>
    <recommendedName>
        <fullName evidence="9">Pyrrolidone-carboxylate peptidase</fullName>
        <ecNumber evidence="9">3.4.19.3</ecNumber>
    </recommendedName>
    <alternativeName>
        <fullName evidence="9">5-oxoprolyl-peptidase</fullName>
    </alternativeName>
    <alternativeName>
        <fullName evidence="9">Pyroglutamyl-peptidase I</fullName>
        <shortName evidence="9">PGP-I</shortName>
        <shortName evidence="9">Pyrase</shortName>
    </alternativeName>
</protein>
<organism evidence="11 12">
    <name type="scientific">Anaerotruncus colihominis</name>
    <dbReference type="NCBI Taxonomy" id="169435"/>
    <lineage>
        <taxon>Bacteria</taxon>
        <taxon>Bacillati</taxon>
        <taxon>Bacillota</taxon>
        <taxon>Clostridia</taxon>
        <taxon>Eubacteriales</taxon>
        <taxon>Oscillospiraceae</taxon>
        <taxon>Anaerotruncus</taxon>
    </lineage>
</organism>
<feature type="active site" evidence="9">
    <location>
        <position position="78"/>
    </location>
</feature>
<dbReference type="EC" id="3.4.19.3" evidence="9"/>
<dbReference type="NCBIfam" id="NF009676">
    <property type="entry name" value="PRK13197.1"/>
    <property type="match status" value="1"/>
</dbReference>
<keyword evidence="6 9" id="KW-0645">Protease</keyword>
<reference evidence="11 12" key="1">
    <citation type="submission" date="2018-08" db="EMBL/GenBank/DDBJ databases">
        <title>Murine metabolic-syndrome-specific gut microbial biobank.</title>
        <authorList>
            <person name="Liu C."/>
        </authorList>
    </citation>
    <scope>NUCLEOTIDE SEQUENCE [LARGE SCALE GENOMIC DNA]</scope>
    <source>
        <strain evidence="11 12">28</strain>
    </source>
</reference>
<dbReference type="AlphaFoldDB" id="A0A845QG35"/>
<evidence type="ECO:0000313" key="12">
    <source>
        <dbReference type="Proteomes" id="UP000446866"/>
    </source>
</evidence>
<comment type="catalytic activity">
    <reaction evidence="1 9 10">
        <text>Release of an N-terminal pyroglutamyl group from a polypeptide, the second amino acid generally not being Pro.</text>
        <dbReference type="EC" id="3.4.19.3"/>
    </reaction>
</comment>
<accession>A0A845QG35</accession>
<dbReference type="InterPro" id="IPR029762">
    <property type="entry name" value="PGP-I_bact-type"/>
</dbReference>
<keyword evidence="12" id="KW-1185">Reference proteome</keyword>
<dbReference type="GO" id="GO:0005829">
    <property type="term" value="C:cytosol"/>
    <property type="evidence" value="ECO:0007669"/>
    <property type="project" value="InterPro"/>
</dbReference>
<evidence type="ECO:0000256" key="5">
    <source>
        <dbReference type="ARBA" id="ARBA00022490"/>
    </source>
</evidence>
<dbReference type="HAMAP" id="MF_00417">
    <property type="entry name" value="Pyrrolid_peptidase"/>
    <property type="match status" value="1"/>
</dbReference>
<keyword evidence="7 9" id="KW-0378">Hydrolase</keyword>
<dbReference type="InterPro" id="IPR033694">
    <property type="entry name" value="PGPEP1_Cys_AS"/>
</dbReference>
<comment type="subunit">
    <text evidence="9">Homotetramer.</text>
</comment>
<evidence type="ECO:0000256" key="8">
    <source>
        <dbReference type="ARBA" id="ARBA00022807"/>
    </source>
</evidence>
<dbReference type="Gene3D" id="3.40.630.20">
    <property type="entry name" value="Peptidase C15, pyroglutamyl peptidase I-like"/>
    <property type="match status" value="1"/>
</dbReference>
<dbReference type="CDD" id="cd00501">
    <property type="entry name" value="Peptidase_C15"/>
    <property type="match status" value="1"/>
</dbReference>
<evidence type="ECO:0000256" key="1">
    <source>
        <dbReference type="ARBA" id="ARBA00001770"/>
    </source>
</evidence>
<keyword evidence="5 9" id="KW-0963">Cytoplasm</keyword>
<dbReference type="Proteomes" id="UP000446866">
    <property type="component" value="Unassembled WGS sequence"/>
</dbReference>
<dbReference type="FunFam" id="3.40.630.20:FF:000001">
    <property type="entry name" value="Pyrrolidone-carboxylate peptidase"/>
    <property type="match status" value="1"/>
</dbReference>
<evidence type="ECO:0000256" key="10">
    <source>
        <dbReference type="PROSITE-ProRule" id="PRU10077"/>
    </source>
</evidence>